<proteinExistence type="predicted"/>
<dbReference type="RefSeq" id="XP_009226861.1">
    <property type="nucleotide sequence ID" value="XM_009228597.1"/>
</dbReference>
<evidence type="ECO:0000313" key="2">
    <source>
        <dbReference type="EnsemblFungi" id="EJT71464"/>
    </source>
</evidence>
<name>J3PB48_GAET3</name>
<reference evidence="2" key="5">
    <citation type="submission" date="2018-04" db="UniProtKB">
        <authorList>
            <consortium name="EnsemblFungi"/>
        </authorList>
    </citation>
    <scope>IDENTIFICATION</scope>
    <source>
        <strain evidence="2">R3-111a-1</strain>
    </source>
</reference>
<accession>J3PB48</accession>
<dbReference type="GeneID" id="20351179"/>
<dbReference type="VEuPathDB" id="FungiDB:GGTG_10721"/>
<evidence type="ECO:0000313" key="1">
    <source>
        <dbReference type="EMBL" id="EJT71464.1"/>
    </source>
</evidence>
<protein>
    <submittedName>
        <fullName evidence="1 2">Uncharacterized protein</fullName>
    </submittedName>
</protein>
<dbReference type="HOGENOM" id="CLU_2109206_0_0_1"/>
<sequence length="115" mass="12001">MLSSSPSSSAAAAAAAAAAARRDRLGLQFAGSVLGTTAAALRDEKDEGAGLVPDGLLVLFVEEEAEEDVGLRRPVRLEKRARDRAMRLLSSVAVVCVGSLGRSWHSSEGAIFFCL</sequence>
<dbReference type="EMBL" id="GL385400">
    <property type="protein sequence ID" value="EJT71464.1"/>
    <property type="molecule type" value="Genomic_DNA"/>
</dbReference>
<organism evidence="1">
    <name type="scientific">Gaeumannomyces tritici (strain R3-111a-1)</name>
    <name type="common">Wheat and barley take-all root rot fungus</name>
    <name type="synonym">Gaeumannomyces graminis var. tritici</name>
    <dbReference type="NCBI Taxonomy" id="644352"/>
    <lineage>
        <taxon>Eukaryota</taxon>
        <taxon>Fungi</taxon>
        <taxon>Dikarya</taxon>
        <taxon>Ascomycota</taxon>
        <taxon>Pezizomycotina</taxon>
        <taxon>Sordariomycetes</taxon>
        <taxon>Sordariomycetidae</taxon>
        <taxon>Magnaporthales</taxon>
        <taxon>Magnaporthaceae</taxon>
        <taxon>Gaeumannomyces</taxon>
    </lineage>
</organism>
<dbReference type="EnsemblFungi" id="EJT71464">
    <property type="protein sequence ID" value="EJT71464"/>
    <property type="gene ID" value="GGTG_10721"/>
</dbReference>
<reference evidence="1" key="3">
    <citation type="submission" date="2010-09" db="EMBL/GenBank/DDBJ databases">
        <title>Annotation of Gaeumannomyces graminis var. tritici R3-111a-1.</title>
        <authorList>
            <consortium name="The Broad Institute Genome Sequencing Platform"/>
            <person name="Ma L.-J."/>
            <person name="Dead R."/>
            <person name="Young S.K."/>
            <person name="Zeng Q."/>
            <person name="Gargeya S."/>
            <person name="Fitzgerald M."/>
            <person name="Haas B."/>
            <person name="Abouelleil A."/>
            <person name="Alvarado L."/>
            <person name="Arachchi H.M."/>
            <person name="Berlin A."/>
            <person name="Brown A."/>
            <person name="Chapman S.B."/>
            <person name="Chen Z."/>
            <person name="Dunbar C."/>
            <person name="Freedman E."/>
            <person name="Gearin G."/>
            <person name="Gellesch M."/>
            <person name="Goldberg J."/>
            <person name="Griggs A."/>
            <person name="Gujja S."/>
            <person name="Heiman D."/>
            <person name="Howarth C."/>
            <person name="Larson L."/>
            <person name="Lui A."/>
            <person name="MacDonald P.J.P."/>
            <person name="Mehta T."/>
            <person name="Montmayeur A."/>
            <person name="Murphy C."/>
            <person name="Neiman D."/>
            <person name="Pearson M."/>
            <person name="Priest M."/>
            <person name="Roberts A."/>
            <person name="Saif S."/>
            <person name="Shea T."/>
            <person name="Shenoy N."/>
            <person name="Sisk P."/>
            <person name="Stolte C."/>
            <person name="Sykes S."/>
            <person name="Yandava C."/>
            <person name="Wortman J."/>
            <person name="Nusbaum C."/>
            <person name="Birren B."/>
        </authorList>
    </citation>
    <scope>NUCLEOTIDE SEQUENCE</scope>
    <source>
        <strain evidence="1">R3-111a-1</strain>
    </source>
</reference>
<dbReference type="Proteomes" id="UP000006039">
    <property type="component" value="Unassembled WGS sequence"/>
</dbReference>
<reference evidence="2" key="4">
    <citation type="journal article" date="2015" name="G3 (Bethesda)">
        <title>Genome sequences of three phytopathogenic species of the Magnaporthaceae family of fungi.</title>
        <authorList>
            <person name="Okagaki L.H."/>
            <person name="Nunes C.C."/>
            <person name="Sailsbery J."/>
            <person name="Clay B."/>
            <person name="Brown D."/>
            <person name="John T."/>
            <person name="Oh Y."/>
            <person name="Young N."/>
            <person name="Fitzgerald M."/>
            <person name="Haas B.J."/>
            <person name="Zeng Q."/>
            <person name="Young S."/>
            <person name="Adiconis X."/>
            <person name="Fan L."/>
            <person name="Levin J.Z."/>
            <person name="Mitchell T.K."/>
            <person name="Okubara P.A."/>
            <person name="Farman M.L."/>
            <person name="Kohn L.M."/>
            <person name="Birren B."/>
            <person name="Ma L.-J."/>
            <person name="Dean R.A."/>
        </authorList>
    </citation>
    <scope>NUCLEOTIDE SEQUENCE</scope>
    <source>
        <strain evidence="2">R3-111a-1</strain>
    </source>
</reference>
<dbReference type="AlphaFoldDB" id="J3PB48"/>
<keyword evidence="3" id="KW-1185">Reference proteome</keyword>
<gene>
    <name evidence="2" type="primary">20351179</name>
    <name evidence="1" type="ORF">GGTG_10721</name>
</gene>
<reference evidence="1" key="2">
    <citation type="submission" date="2010-07" db="EMBL/GenBank/DDBJ databases">
        <authorList>
            <consortium name="The Broad Institute Genome Sequencing Platform"/>
            <consortium name="Broad Institute Genome Sequencing Center for Infectious Disease"/>
            <person name="Ma L.-J."/>
            <person name="Dead R."/>
            <person name="Young S."/>
            <person name="Zeng Q."/>
            <person name="Koehrsen M."/>
            <person name="Alvarado L."/>
            <person name="Berlin A."/>
            <person name="Chapman S.B."/>
            <person name="Chen Z."/>
            <person name="Freedman E."/>
            <person name="Gellesch M."/>
            <person name="Goldberg J."/>
            <person name="Griggs A."/>
            <person name="Gujja S."/>
            <person name="Heilman E.R."/>
            <person name="Heiman D."/>
            <person name="Hepburn T."/>
            <person name="Howarth C."/>
            <person name="Jen D."/>
            <person name="Larson L."/>
            <person name="Mehta T."/>
            <person name="Neiman D."/>
            <person name="Pearson M."/>
            <person name="Roberts A."/>
            <person name="Saif S."/>
            <person name="Shea T."/>
            <person name="Shenoy N."/>
            <person name="Sisk P."/>
            <person name="Stolte C."/>
            <person name="Sykes S."/>
            <person name="Walk T."/>
            <person name="White J."/>
            <person name="Yandava C."/>
            <person name="Haas B."/>
            <person name="Nusbaum C."/>
            <person name="Birren B."/>
        </authorList>
    </citation>
    <scope>NUCLEOTIDE SEQUENCE</scope>
    <source>
        <strain evidence="1">R3-111a-1</strain>
    </source>
</reference>
<evidence type="ECO:0000313" key="3">
    <source>
        <dbReference type="Proteomes" id="UP000006039"/>
    </source>
</evidence>
<reference evidence="3" key="1">
    <citation type="submission" date="2010-07" db="EMBL/GenBank/DDBJ databases">
        <title>The genome sequence of Gaeumannomyces graminis var. tritici strain R3-111a-1.</title>
        <authorList>
            <consortium name="The Broad Institute Genome Sequencing Platform"/>
            <person name="Ma L.-J."/>
            <person name="Dead R."/>
            <person name="Young S."/>
            <person name="Zeng Q."/>
            <person name="Koehrsen M."/>
            <person name="Alvarado L."/>
            <person name="Berlin A."/>
            <person name="Chapman S.B."/>
            <person name="Chen Z."/>
            <person name="Freedman E."/>
            <person name="Gellesch M."/>
            <person name="Goldberg J."/>
            <person name="Griggs A."/>
            <person name="Gujja S."/>
            <person name="Heilman E.R."/>
            <person name="Heiman D."/>
            <person name="Hepburn T."/>
            <person name="Howarth C."/>
            <person name="Jen D."/>
            <person name="Larson L."/>
            <person name="Mehta T."/>
            <person name="Neiman D."/>
            <person name="Pearson M."/>
            <person name="Roberts A."/>
            <person name="Saif S."/>
            <person name="Shea T."/>
            <person name="Shenoy N."/>
            <person name="Sisk P."/>
            <person name="Stolte C."/>
            <person name="Sykes S."/>
            <person name="Walk T."/>
            <person name="White J."/>
            <person name="Yandava C."/>
            <person name="Haas B."/>
            <person name="Nusbaum C."/>
            <person name="Birren B."/>
        </authorList>
    </citation>
    <scope>NUCLEOTIDE SEQUENCE [LARGE SCALE GENOMIC DNA]</scope>
    <source>
        <strain evidence="3">R3-111a-1</strain>
    </source>
</reference>